<organism evidence="1">
    <name type="scientific">Pithovirus LCDPAC02</name>
    <dbReference type="NCBI Taxonomy" id="2506601"/>
    <lineage>
        <taxon>Viruses</taxon>
        <taxon>Pithoviruses</taxon>
    </lineage>
</organism>
<name>A0A481YPC0_9VIRU</name>
<reference evidence="1" key="1">
    <citation type="journal article" date="2019" name="MBio">
        <title>Virus Genomes from Deep Sea Sediments Expand the Ocean Megavirome and Support Independent Origins of Viral Gigantism.</title>
        <authorList>
            <person name="Backstrom D."/>
            <person name="Yutin N."/>
            <person name="Jorgensen S.L."/>
            <person name="Dharamshi J."/>
            <person name="Homa F."/>
            <person name="Zaremba-Niedwiedzka K."/>
            <person name="Spang A."/>
            <person name="Wolf Y.I."/>
            <person name="Koonin E.V."/>
            <person name="Ettema T.J."/>
        </authorList>
    </citation>
    <scope>NUCLEOTIDE SEQUENCE</scope>
</reference>
<dbReference type="EMBL" id="MK500302">
    <property type="protein sequence ID" value="QBK85098.1"/>
    <property type="molecule type" value="Genomic_DNA"/>
</dbReference>
<sequence>MQDIISNLLYLYIDVKTTQQLRLLNTTIKKNVDRQLTKKYKDILYVKDKGEKTFKDYVEEFCNNLEFDSIFVKIQYMNKTIKKMMMEDSYFANGCSDYEYLEGFDLEKKQANIVAQMIFNECKIVKLWKELKELKNILNQNIYDFKEWCIYMSTEESEENVMYYISNNYYYDYDNDWSSIIEPEILLYKYKYINIY</sequence>
<proteinExistence type="predicted"/>
<protein>
    <submittedName>
        <fullName evidence="1">Uncharacterized protein</fullName>
    </submittedName>
</protein>
<accession>A0A481YPC0</accession>
<evidence type="ECO:0000313" key="1">
    <source>
        <dbReference type="EMBL" id="QBK85098.1"/>
    </source>
</evidence>
<gene>
    <name evidence="1" type="ORF">LCDPAC02_02970</name>
</gene>